<name>A0A1R0KU81_9PSEU</name>
<dbReference type="EMBL" id="MQUQ01000007">
    <property type="protein sequence ID" value="OLZ51664.1"/>
    <property type="molecule type" value="Genomic_DNA"/>
</dbReference>
<proteinExistence type="predicted"/>
<organism evidence="1 2">
    <name type="scientific">Amycolatopsis coloradensis</name>
    <dbReference type="NCBI Taxonomy" id="76021"/>
    <lineage>
        <taxon>Bacteria</taxon>
        <taxon>Bacillati</taxon>
        <taxon>Actinomycetota</taxon>
        <taxon>Actinomycetes</taxon>
        <taxon>Pseudonocardiales</taxon>
        <taxon>Pseudonocardiaceae</taxon>
        <taxon>Amycolatopsis</taxon>
    </lineage>
</organism>
<sequence>MPWTEPLAATGVYRRLLHRLDPGARSFNLTAPDNDKVARQFWAAACGAVTVWPWARMPVWEYCPACWDVTAAVPEPPPGGGVAWPTSDPAAETLSLMQRREPGKALARLVEAFFPGGSWFE</sequence>
<dbReference type="AlphaFoldDB" id="A0A1R0KU81"/>
<comment type="caution">
    <text evidence="1">The sequence shown here is derived from an EMBL/GenBank/DDBJ whole genome shotgun (WGS) entry which is preliminary data.</text>
</comment>
<gene>
    <name evidence="1" type="ORF">BS329_15470</name>
</gene>
<dbReference type="Proteomes" id="UP000187486">
    <property type="component" value="Unassembled WGS sequence"/>
</dbReference>
<accession>A0A1R0KU81</accession>
<evidence type="ECO:0000313" key="2">
    <source>
        <dbReference type="Proteomes" id="UP000187486"/>
    </source>
</evidence>
<protein>
    <submittedName>
        <fullName evidence="1">Uncharacterized protein</fullName>
    </submittedName>
</protein>
<dbReference type="RefSeq" id="WP_076161270.1">
    <property type="nucleotide sequence ID" value="NZ_JBEZVB010000177.1"/>
</dbReference>
<evidence type="ECO:0000313" key="1">
    <source>
        <dbReference type="EMBL" id="OLZ51664.1"/>
    </source>
</evidence>
<reference evidence="1 2" key="1">
    <citation type="submission" date="2016-01" db="EMBL/GenBank/DDBJ databases">
        <title>Amycolatopsis coloradensis genome sequencing and assembly.</title>
        <authorList>
            <person name="Mayilraj S."/>
        </authorList>
    </citation>
    <scope>NUCLEOTIDE SEQUENCE [LARGE SCALE GENOMIC DNA]</scope>
    <source>
        <strain evidence="1 2">DSM 44225</strain>
    </source>
</reference>
<keyword evidence="2" id="KW-1185">Reference proteome</keyword>